<reference evidence="2 3" key="1">
    <citation type="journal article" date="2015" name="Genome Biol. Evol.">
        <title>Comparative Genomics of a Bacterivorous Green Alga Reveals Evolutionary Causalities and Consequences of Phago-Mixotrophic Mode of Nutrition.</title>
        <authorList>
            <person name="Burns J.A."/>
            <person name="Paasch A."/>
            <person name="Narechania A."/>
            <person name="Kim E."/>
        </authorList>
    </citation>
    <scope>NUCLEOTIDE SEQUENCE [LARGE SCALE GENOMIC DNA]</scope>
    <source>
        <strain evidence="2 3">PLY_AMNH</strain>
    </source>
</reference>
<keyword evidence="3" id="KW-1185">Reference proteome</keyword>
<dbReference type="AlphaFoldDB" id="A0AAE0GNT0"/>
<name>A0AAE0GNT0_9CHLO</name>
<feature type="compositionally biased region" description="Basic and acidic residues" evidence="1">
    <location>
        <begin position="156"/>
        <end position="170"/>
    </location>
</feature>
<evidence type="ECO:0000313" key="2">
    <source>
        <dbReference type="EMBL" id="KAK3281579.1"/>
    </source>
</evidence>
<protein>
    <submittedName>
        <fullName evidence="2">Uncharacterized protein</fullName>
    </submittedName>
</protein>
<evidence type="ECO:0000256" key="1">
    <source>
        <dbReference type="SAM" id="MobiDB-lite"/>
    </source>
</evidence>
<feature type="compositionally biased region" description="Polar residues" evidence="1">
    <location>
        <begin position="181"/>
        <end position="191"/>
    </location>
</feature>
<feature type="region of interest" description="Disordered" evidence="1">
    <location>
        <begin position="45"/>
        <end position="194"/>
    </location>
</feature>
<feature type="compositionally biased region" description="Basic and acidic residues" evidence="1">
    <location>
        <begin position="120"/>
        <end position="138"/>
    </location>
</feature>
<dbReference type="EMBL" id="LGRX02003795">
    <property type="protein sequence ID" value="KAK3281579.1"/>
    <property type="molecule type" value="Genomic_DNA"/>
</dbReference>
<gene>
    <name evidence="2" type="ORF">CYMTET_10635</name>
</gene>
<feature type="region of interest" description="Disordered" evidence="1">
    <location>
        <begin position="222"/>
        <end position="255"/>
    </location>
</feature>
<dbReference type="Proteomes" id="UP001190700">
    <property type="component" value="Unassembled WGS sequence"/>
</dbReference>
<sequence length="255" mass="28666">MGGVQEDIELLSQEALSLKWQWGEMFTHLRDVESTVWETMLTAEEMRSKEPNGGGEDRPPGQHALHKFWDAIQKLAPNPDKQSPLSRAPPVPTSLLGTGWTAEGGASGGVSRTSKPHHMPSVDDTTHEELPEEPREESLDSMAKQMWERLSLPPKSGEDDKYDRSTRNYDSDNQEYPESPMPSQMRKSTSMGGEDMQKMVERVQDTLGSVADYWSNVPVPSFLSPAKPEFHEEESEADERYAPISVRSRTSSLDY</sequence>
<proteinExistence type="predicted"/>
<evidence type="ECO:0000313" key="3">
    <source>
        <dbReference type="Proteomes" id="UP001190700"/>
    </source>
</evidence>
<comment type="caution">
    <text evidence="2">The sequence shown here is derived from an EMBL/GenBank/DDBJ whole genome shotgun (WGS) entry which is preliminary data.</text>
</comment>
<organism evidence="2 3">
    <name type="scientific">Cymbomonas tetramitiformis</name>
    <dbReference type="NCBI Taxonomy" id="36881"/>
    <lineage>
        <taxon>Eukaryota</taxon>
        <taxon>Viridiplantae</taxon>
        <taxon>Chlorophyta</taxon>
        <taxon>Pyramimonadophyceae</taxon>
        <taxon>Pyramimonadales</taxon>
        <taxon>Pyramimonadaceae</taxon>
        <taxon>Cymbomonas</taxon>
    </lineage>
</organism>
<feature type="compositionally biased region" description="Basic and acidic residues" evidence="1">
    <location>
        <begin position="45"/>
        <end position="60"/>
    </location>
</feature>
<accession>A0AAE0GNT0</accession>